<evidence type="ECO:0000313" key="1">
    <source>
        <dbReference type="EMBL" id="KAH8988827.1"/>
    </source>
</evidence>
<sequence length="174" mass="19102">MYVRGCLGVKALSAAARLESYQYMHDLLWGKEFLVLKSVPFGDEGELEYLGVEEAYQSLDLGSPTNERPSAAIIGQPGIGKPVFLFYVLLHWLRKRLPTALQLDNTFVLFLPDGADLYPGTVLLTNAGAGARTPCGAFMAAAKKGNARIIQATSPYQGSWRDWQAQCQVSLYVL</sequence>
<reference evidence="1" key="1">
    <citation type="submission" date="2022-01" db="EMBL/GenBank/DDBJ databases">
        <title>Comparative genomics reveals a dynamic genome evolution in the ectomycorrhizal milk-cap (Lactarius) mushrooms.</title>
        <authorList>
            <consortium name="DOE Joint Genome Institute"/>
            <person name="Lebreton A."/>
            <person name="Tang N."/>
            <person name="Kuo A."/>
            <person name="LaButti K."/>
            <person name="Drula E."/>
            <person name="Barry K."/>
            <person name="Clum A."/>
            <person name="Lipzen A."/>
            <person name="Mousain D."/>
            <person name="Ng V."/>
            <person name="Wang R."/>
            <person name="Wang X."/>
            <person name="Dai Y."/>
            <person name="Henrissat B."/>
            <person name="Grigoriev I.V."/>
            <person name="Guerin-Laguette A."/>
            <person name="Yu F."/>
            <person name="Martin F.M."/>
        </authorList>
    </citation>
    <scope>NUCLEOTIDE SEQUENCE</scope>
    <source>
        <strain evidence="1">QP</strain>
    </source>
</reference>
<gene>
    <name evidence="1" type="ORF">EDB92DRAFT_1870169</name>
</gene>
<keyword evidence="2" id="KW-1185">Reference proteome</keyword>
<name>A0AAD4LEL4_9AGAM</name>
<evidence type="ECO:0000313" key="2">
    <source>
        <dbReference type="Proteomes" id="UP001201163"/>
    </source>
</evidence>
<dbReference type="Proteomes" id="UP001201163">
    <property type="component" value="Unassembled WGS sequence"/>
</dbReference>
<comment type="caution">
    <text evidence="1">The sequence shown here is derived from an EMBL/GenBank/DDBJ whole genome shotgun (WGS) entry which is preliminary data.</text>
</comment>
<proteinExistence type="predicted"/>
<accession>A0AAD4LEL4</accession>
<dbReference type="EMBL" id="JAKELL010000040">
    <property type="protein sequence ID" value="KAH8988827.1"/>
    <property type="molecule type" value="Genomic_DNA"/>
</dbReference>
<organism evidence="1 2">
    <name type="scientific">Lactarius akahatsu</name>
    <dbReference type="NCBI Taxonomy" id="416441"/>
    <lineage>
        <taxon>Eukaryota</taxon>
        <taxon>Fungi</taxon>
        <taxon>Dikarya</taxon>
        <taxon>Basidiomycota</taxon>
        <taxon>Agaricomycotina</taxon>
        <taxon>Agaricomycetes</taxon>
        <taxon>Russulales</taxon>
        <taxon>Russulaceae</taxon>
        <taxon>Lactarius</taxon>
    </lineage>
</organism>
<dbReference type="AlphaFoldDB" id="A0AAD4LEL4"/>
<protein>
    <submittedName>
        <fullName evidence="1">Uncharacterized protein</fullName>
    </submittedName>
</protein>